<gene>
    <name evidence="4" type="ORF">CIK84_11945</name>
</gene>
<dbReference type="InterPro" id="IPR029044">
    <property type="entry name" value="Nucleotide-diphossugar_trans"/>
</dbReference>
<sequence length="292" mass="30821">MSNSNAIGFDALVLAGGRGTRLGGAGKAELQLHGQRLVDRVVAATRKAGAARVIVVGPDTAGTKADWVVREDPPFAGPLAGIAAGLKELSSETASEWTMVLACDLQRPVAVSTALTKNFERRETDGLLLVDAQGHTQWLAGIYRTAALALACDELGENLVDAPVRRALNQLHLAQVPVDDETSSDIDTPQALESARRNERTRMAQHLPPEALNEWLEAAAKELGLDAGGVDIATVLDVAKHVAHEVARPAAPLSTFLLGLAMGNGKGDLDGLSQQLVSRAHRWADEHPEGIA</sequence>
<dbReference type="Pfam" id="PF12804">
    <property type="entry name" value="NTP_transf_3"/>
    <property type="match status" value="1"/>
</dbReference>
<dbReference type="PANTHER" id="PTHR19136">
    <property type="entry name" value="MOLYBDENUM COFACTOR GUANYLYLTRANSFERASE"/>
    <property type="match status" value="1"/>
</dbReference>
<dbReference type="GeneID" id="303184081"/>
<evidence type="ECO:0000259" key="2">
    <source>
        <dbReference type="Pfam" id="PF12804"/>
    </source>
</evidence>
<evidence type="ECO:0000313" key="5">
    <source>
        <dbReference type="Proteomes" id="UP000235739"/>
    </source>
</evidence>
<dbReference type="Gene3D" id="3.90.550.10">
    <property type="entry name" value="Spore Coat Polysaccharide Biosynthesis Protein SpsA, Chain A"/>
    <property type="match status" value="1"/>
</dbReference>
<dbReference type="Pfam" id="PF20058">
    <property type="entry name" value="DUF6457"/>
    <property type="match status" value="1"/>
</dbReference>
<dbReference type="InterPro" id="IPR045598">
    <property type="entry name" value="DUF6457"/>
</dbReference>
<dbReference type="GO" id="GO:0016779">
    <property type="term" value="F:nucleotidyltransferase activity"/>
    <property type="evidence" value="ECO:0007669"/>
    <property type="project" value="UniProtKB-KW"/>
</dbReference>
<proteinExistence type="predicted"/>
<protein>
    <submittedName>
        <fullName evidence="4">Molybdenum cofactor guanylyltransferase</fullName>
    </submittedName>
</protein>
<dbReference type="AlphaFoldDB" id="A0A2N7RZT8"/>
<evidence type="ECO:0000259" key="3">
    <source>
        <dbReference type="Pfam" id="PF20058"/>
    </source>
</evidence>
<accession>A0A2N7RZT8</accession>
<dbReference type="SUPFAM" id="SSF53448">
    <property type="entry name" value="Nucleotide-diphospho-sugar transferases"/>
    <property type="match status" value="1"/>
</dbReference>
<dbReference type="Proteomes" id="UP000235739">
    <property type="component" value="Unassembled WGS sequence"/>
</dbReference>
<feature type="domain" description="DUF6457" evidence="3">
    <location>
        <begin position="208"/>
        <end position="286"/>
    </location>
</feature>
<name>A0A2N7RZT8_9MICC</name>
<reference evidence="4 5" key="1">
    <citation type="journal article" date="2017" name="Elife">
        <title>Extensive horizontal gene transfer in cheese-associated bacteria.</title>
        <authorList>
            <person name="Bonham K.S."/>
            <person name="Wolfe B.E."/>
            <person name="Dutton R.J."/>
        </authorList>
    </citation>
    <scope>NUCLEOTIDE SEQUENCE [LARGE SCALE GENOMIC DNA]</scope>
    <source>
        <strain evidence="4 5">JB182</strain>
    </source>
</reference>
<evidence type="ECO:0000256" key="1">
    <source>
        <dbReference type="ARBA" id="ARBA00022679"/>
    </source>
</evidence>
<dbReference type="OMA" id="FDCDTWD"/>
<evidence type="ECO:0000313" key="4">
    <source>
        <dbReference type="EMBL" id="PMQ19397.1"/>
    </source>
</evidence>
<organism evidence="4 5">
    <name type="scientific">Glutamicibacter arilaitensis</name>
    <dbReference type="NCBI Taxonomy" id="256701"/>
    <lineage>
        <taxon>Bacteria</taxon>
        <taxon>Bacillati</taxon>
        <taxon>Actinomycetota</taxon>
        <taxon>Actinomycetes</taxon>
        <taxon>Micrococcales</taxon>
        <taxon>Micrococcaceae</taxon>
        <taxon>Glutamicibacter</taxon>
    </lineage>
</organism>
<keyword evidence="1 4" id="KW-0808">Transferase</keyword>
<dbReference type="RefSeq" id="WP_013347852.1">
    <property type="nucleotide sequence ID" value="NZ_JBQDNZ010000015.1"/>
</dbReference>
<feature type="domain" description="MobA-like NTP transferase" evidence="2">
    <location>
        <begin position="11"/>
        <end position="170"/>
    </location>
</feature>
<dbReference type="EMBL" id="PNQX01000002">
    <property type="protein sequence ID" value="PMQ19397.1"/>
    <property type="molecule type" value="Genomic_DNA"/>
</dbReference>
<comment type="caution">
    <text evidence="4">The sequence shown here is derived from an EMBL/GenBank/DDBJ whole genome shotgun (WGS) entry which is preliminary data.</text>
</comment>
<dbReference type="InterPro" id="IPR025877">
    <property type="entry name" value="MobA-like_NTP_Trfase"/>
</dbReference>
<keyword evidence="4" id="KW-0548">Nucleotidyltransferase</keyword>
<dbReference type="PANTHER" id="PTHR19136:SF81">
    <property type="entry name" value="MOLYBDENUM COFACTOR GUANYLYLTRANSFERASE"/>
    <property type="match status" value="1"/>
</dbReference>